<evidence type="ECO:0000256" key="12">
    <source>
        <dbReference type="SAM" id="Phobius"/>
    </source>
</evidence>
<dbReference type="Proteomes" id="UP000640335">
    <property type="component" value="Unassembled WGS sequence"/>
</dbReference>
<keyword evidence="6" id="KW-0808">Transferase</keyword>
<keyword evidence="12" id="KW-1133">Transmembrane helix</keyword>
<evidence type="ECO:0000256" key="11">
    <source>
        <dbReference type="ARBA" id="ARBA00023136"/>
    </source>
</evidence>
<dbReference type="EC" id="2.7.13.3" evidence="3"/>
<comment type="caution">
    <text evidence="14">The sequence shown here is derived from an EMBL/GenBank/DDBJ whole genome shotgun (WGS) entry which is preliminary data.</text>
</comment>
<dbReference type="PANTHER" id="PTHR45528">
    <property type="entry name" value="SENSOR HISTIDINE KINASE CPXA"/>
    <property type="match status" value="1"/>
</dbReference>
<dbReference type="InterPro" id="IPR050398">
    <property type="entry name" value="HssS/ArlS-like"/>
</dbReference>
<comment type="catalytic activity">
    <reaction evidence="1">
        <text>ATP + protein L-histidine = ADP + protein N-phospho-L-histidine.</text>
        <dbReference type="EC" id="2.7.13.3"/>
    </reaction>
</comment>
<accession>A0ABR8Q3C4</accession>
<keyword evidence="4" id="KW-1003">Cell membrane</keyword>
<evidence type="ECO:0000256" key="6">
    <source>
        <dbReference type="ARBA" id="ARBA00022679"/>
    </source>
</evidence>
<keyword evidence="10" id="KW-0902">Two-component regulatory system</keyword>
<dbReference type="Gene3D" id="1.10.287.130">
    <property type="match status" value="1"/>
</dbReference>
<evidence type="ECO:0000313" key="14">
    <source>
        <dbReference type="EMBL" id="MBD7914907.1"/>
    </source>
</evidence>
<dbReference type="SUPFAM" id="SSF55874">
    <property type="entry name" value="ATPase domain of HSP90 chaperone/DNA topoisomerase II/histidine kinase"/>
    <property type="match status" value="1"/>
</dbReference>
<feature type="transmembrane region" description="Helical" evidence="12">
    <location>
        <begin position="7"/>
        <end position="26"/>
    </location>
</feature>
<evidence type="ECO:0000256" key="1">
    <source>
        <dbReference type="ARBA" id="ARBA00000085"/>
    </source>
</evidence>
<sequence>MKSKIERLKYLSFIVLAIITILLIFLFPNYKILILIIGSLVISNIFMFMKLLKNNNMSFFIWSGIEKWIDNFTKEEKESLFIKREIFNKEEIKIPINSQYLKLVDKINYISLNVKKSAINIKKNEKVNMELINNLTDKLNKPLEDILINIDKIKSEEDDNEAVNILKTKSNNLKKLVEELFEASKTATGDMKVELDDIEIVEFLKQAIVEVEDKIFDKNLIIRSIFPKEEVFLSCSGEMLWRVFEILFENIIKHSLENSRVYLEVKKEDNKLYIILKNTSKKELNIEPKDLVHIINNNKSEDVSGLGLEIAKNLVLLQNGDFKIDIDGDLFKVIISFNINNKAKTSLDKVVK</sequence>
<evidence type="ECO:0000256" key="5">
    <source>
        <dbReference type="ARBA" id="ARBA00022553"/>
    </source>
</evidence>
<keyword evidence="5" id="KW-0597">Phosphoprotein</keyword>
<dbReference type="PANTHER" id="PTHR45528:SF1">
    <property type="entry name" value="SENSOR HISTIDINE KINASE CPXA"/>
    <property type="match status" value="1"/>
</dbReference>
<evidence type="ECO:0000256" key="7">
    <source>
        <dbReference type="ARBA" id="ARBA00022741"/>
    </source>
</evidence>
<evidence type="ECO:0000313" key="15">
    <source>
        <dbReference type="Proteomes" id="UP000640335"/>
    </source>
</evidence>
<name>A0ABR8Q3C4_9CLOT</name>
<dbReference type="EMBL" id="JACSQZ010000019">
    <property type="protein sequence ID" value="MBD7914907.1"/>
    <property type="molecule type" value="Genomic_DNA"/>
</dbReference>
<keyword evidence="7" id="KW-0547">Nucleotide-binding</keyword>
<keyword evidence="11 12" id="KW-0472">Membrane</keyword>
<gene>
    <name evidence="14" type="ORF">H9660_07080</name>
</gene>
<dbReference type="RefSeq" id="WP_191749672.1">
    <property type="nucleotide sequence ID" value="NZ_JACSQZ010000019.1"/>
</dbReference>
<organism evidence="14 15">
    <name type="scientific">Clostridium gallinarum</name>
    <dbReference type="NCBI Taxonomy" id="2762246"/>
    <lineage>
        <taxon>Bacteria</taxon>
        <taxon>Bacillati</taxon>
        <taxon>Bacillota</taxon>
        <taxon>Clostridia</taxon>
        <taxon>Eubacteriales</taxon>
        <taxon>Clostridiaceae</taxon>
        <taxon>Clostridium</taxon>
    </lineage>
</organism>
<evidence type="ECO:0000256" key="4">
    <source>
        <dbReference type="ARBA" id="ARBA00022475"/>
    </source>
</evidence>
<evidence type="ECO:0000259" key="13">
    <source>
        <dbReference type="PROSITE" id="PS50109"/>
    </source>
</evidence>
<dbReference type="PROSITE" id="PS50109">
    <property type="entry name" value="HIS_KIN"/>
    <property type="match status" value="1"/>
</dbReference>
<keyword evidence="15" id="KW-1185">Reference proteome</keyword>
<evidence type="ECO:0000256" key="8">
    <source>
        <dbReference type="ARBA" id="ARBA00022777"/>
    </source>
</evidence>
<feature type="transmembrane region" description="Helical" evidence="12">
    <location>
        <begin position="32"/>
        <end position="52"/>
    </location>
</feature>
<keyword evidence="12" id="KW-0812">Transmembrane</keyword>
<evidence type="ECO:0000256" key="10">
    <source>
        <dbReference type="ARBA" id="ARBA00023012"/>
    </source>
</evidence>
<keyword evidence="8 14" id="KW-0418">Kinase</keyword>
<dbReference type="InterPro" id="IPR005467">
    <property type="entry name" value="His_kinase_dom"/>
</dbReference>
<feature type="domain" description="Histidine kinase" evidence="13">
    <location>
        <begin position="134"/>
        <end position="341"/>
    </location>
</feature>
<comment type="subcellular location">
    <subcellularLocation>
        <location evidence="2">Cell membrane</location>
        <topology evidence="2">Multi-pass membrane protein</topology>
    </subcellularLocation>
</comment>
<dbReference type="InterPro" id="IPR036890">
    <property type="entry name" value="HATPase_C_sf"/>
</dbReference>
<keyword evidence="9" id="KW-0067">ATP-binding</keyword>
<protein>
    <recommendedName>
        <fullName evidence="3">histidine kinase</fullName>
        <ecNumber evidence="3">2.7.13.3</ecNumber>
    </recommendedName>
</protein>
<dbReference type="Gene3D" id="3.30.565.10">
    <property type="entry name" value="Histidine kinase-like ATPase, C-terminal domain"/>
    <property type="match status" value="1"/>
</dbReference>
<evidence type="ECO:0000256" key="9">
    <source>
        <dbReference type="ARBA" id="ARBA00022840"/>
    </source>
</evidence>
<evidence type="ECO:0000256" key="3">
    <source>
        <dbReference type="ARBA" id="ARBA00012438"/>
    </source>
</evidence>
<proteinExistence type="predicted"/>
<reference evidence="14 15" key="1">
    <citation type="submission" date="2020-08" db="EMBL/GenBank/DDBJ databases">
        <title>A Genomic Blueprint of the Chicken Gut Microbiome.</title>
        <authorList>
            <person name="Gilroy R."/>
            <person name="Ravi A."/>
            <person name="Getino M."/>
            <person name="Pursley I."/>
            <person name="Horton D.L."/>
            <person name="Alikhan N.-F."/>
            <person name="Baker D."/>
            <person name="Gharbi K."/>
            <person name="Hall N."/>
            <person name="Watson M."/>
            <person name="Adriaenssens E.M."/>
            <person name="Foster-Nyarko E."/>
            <person name="Jarju S."/>
            <person name="Secka A."/>
            <person name="Antonio M."/>
            <person name="Oren A."/>
            <person name="Chaudhuri R."/>
            <person name="La Ragione R.M."/>
            <person name="Hildebrand F."/>
            <person name="Pallen M.J."/>
        </authorList>
    </citation>
    <scope>NUCLEOTIDE SEQUENCE [LARGE SCALE GENOMIC DNA]</scope>
    <source>
        <strain evidence="14 15">Sa3CUN1</strain>
    </source>
</reference>
<evidence type="ECO:0000256" key="2">
    <source>
        <dbReference type="ARBA" id="ARBA00004651"/>
    </source>
</evidence>
<dbReference type="GO" id="GO:0016301">
    <property type="term" value="F:kinase activity"/>
    <property type="evidence" value="ECO:0007669"/>
    <property type="project" value="UniProtKB-KW"/>
</dbReference>